<keyword evidence="4" id="KW-0378">Hydrolase</keyword>
<dbReference type="PANTHER" id="PTHR31084">
    <property type="entry name" value="ALPHA-L-FUCOSIDASE 2"/>
    <property type="match status" value="1"/>
</dbReference>
<dbReference type="Pfam" id="PF21307">
    <property type="entry name" value="Glyco_hydro_95_C"/>
    <property type="match status" value="1"/>
</dbReference>
<dbReference type="Pfam" id="PF14498">
    <property type="entry name" value="Glyco_hyd_65N_2"/>
    <property type="match status" value="1"/>
</dbReference>
<dbReference type="InterPro" id="IPR027414">
    <property type="entry name" value="GH95_N_dom"/>
</dbReference>
<dbReference type="PANTHER" id="PTHR31084:SF3">
    <property type="entry name" value="ALPHA-FUCOSIDASE A"/>
    <property type="match status" value="1"/>
</dbReference>
<dbReference type="PIRSF" id="PIRSF007663">
    <property type="entry name" value="UCP007663"/>
    <property type="match status" value="1"/>
</dbReference>
<feature type="domain" description="Glycosyl hydrolase family 95 N-terminal" evidence="1">
    <location>
        <begin position="45"/>
        <end position="294"/>
    </location>
</feature>
<name>A0A8K0ULQ7_9AGAR</name>
<dbReference type="InterPro" id="IPR054363">
    <property type="entry name" value="GH95_cat"/>
</dbReference>
<dbReference type="Pfam" id="PF22124">
    <property type="entry name" value="Glyco_hydro_95_cat"/>
    <property type="match status" value="1"/>
</dbReference>
<dbReference type="SUPFAM" id="SSF48208">
    <property type="entry name" value="Six-hairpin glycosidases"/>
    <property type="match status" value="1"/>
</dbReference>
<reference evidence="4" key="1">
    <citation type="journal article" date="2021" name="New Phytol.">
        <title>Evolutionary innovations through gain and loss of genes in the ectomycorrhizal Boletales.</title>
        <authorList>
            <person name="Wu G."/>
            <person name="Miyauchi S."/>
            <person name="Morin E."/>
            <person name="Kuo A."/>
            <person name="Drula E."/>
            <person name="Varga T."/>
            <person name="Kohler A."/>
            <person name="Feng B."/>
            <person name="Cao Y."/>
            <person name="Lipzen A."/>
            <person name="Daum C."/>
            <person name="Hundley H."/>
            <person name="Pangilinan J."/>
            <person name="Johnson J."/>
            <person name="Barry K."/>
            <person name="LaButti K."/>
            <person name="Ng V."/>
            <person name="Ahrendt S."/>
            <person name="Min B."/>
            <person name="Choi I.G."/>
            <person name="Park H."/>
            <person name="Plett J.M."/>
            <person name="Magnuson J."/>
            <person name="Spatafora J.W."/>
            <person name="Nagy L.G."/>
            <person name="Henrissat B."/>
            <person name="Grigoriev I.V."/>
            <person name="Yang Z.L."/>
            <person name="Xu J."/>
            <person name="Martin F.M."/>
        </authorList>
    </citation>
    <scope>NUCLEOTIDE SEQUENCE</scope>
    <source>
        <strain evidence="4">KKN 215</strain>
    </source>
</reference>
<dbReference type="Gene3D" id="1.50.10.10">
    <property type="match status" value="1"/>
</dbReference>
<dbReference type="InterPro" id="IPR016518">
    <property type="entry name" value="Alpha-L-fucosidase"/>
</dbReference>
<dbReference type="GO" id="GO:0005975">
    <property type="term" value="P:carbohydrate metabolic process"/>
    <property type="evidence" value="ECO:0007669"/>
    <property type="project" value="InterPro"/>
</dbReference>
<gene>
    <name evidence="4" type="ORF">BXZ70DRAFT_944632</name>
</gene>
<evidence type="ECO:0000259" key="2">
    <source>
        <dbReference type="Pfam" id="PF21307"/>
    </source>
</evidence>
<evidence type="ECO:0000259" key="1">
    <source>
        <dbReference type="Pfam" id="PF14498"/>
    </source>
</evidence>
<dbReference type="Proteomes" id="UP000813824">
    <property type="component" value="Unassembled WGS sequence"/>
</dbReference>
<evidence type="ECO:0000313" key="5">
    <source>
        <dbReference type="Proteomes" id="UP000813824"/>
    </source>
</evidence>
<dbReference type="InterPro" id="IPR049053">
    <property type="entry name" value="AFCA-like_C"/>
</dbReference>
<dbReference type="EMBL" id="JAEVFJ010000022">
    <property type="protein sequence ID" value="KAH8096812.1"/>
    <property type="molecule type" value="Genomic_DNA"/>
</dbReference>
<organism evidence="4 5">
    <name type="scientific">Cristinia sonorae</name>
    <dbReference type="NCBI Taxonomy" id="1940300"/>
    <lineage>
        <taxon>Eukaryota</taxon>
        <taxon>Fungi</taxon>
        <taxon>Dikarya</taxon>
        <taxon>Basidiomycota</taxon>
        <taxon>Agaricomycotina</taxon>
        <taxon>Agaricomycetes</taxon>
        <taxon>Agaricomycetidae</taxon>
        <taxon>Agaricales</taxon>
        <taxon>Pleurotineae</taxon>
        <taxon>Stephanosporaceae</taxon>
        <taxon>Cristinia</taxon>
    </lineage>
</organism>
<sequence length="848" mass="92793">MYVKDETMRRRISASWLPSIAFFNLLHATTSFASPPGFPASGNGLWYRNPGKNWVTEWLPVGNGHLAAMTPGGTSKEVTQLNVESLWSGGPSQDPTYNGGNHDPSQREELAQEMRGIQQSIFDAANGTIANIDVLTVPAGAYGSYSTAGNLITTMNITANAEGYVRWLDMDKALARVSWSIDGDTYLRTTFCSNSAQACVQHNNSTSILPNITYAFDTASAGLPQPTVSCLDPSTLLLRGAVSEPGMAYELIGRVTPEGPDGQATCLPDGSRNATILVTGATASRIVWVGDTEFGIEAGDPAHGFSFRRELPHDDLLALLGAAAPQSFDSLLASHSRSHDSLLGGFSLSLGQTPDFSKPTDELKAAYKTDVGNPYLEWLLFNYGRYLLASSAPGVLPANLQGVWARDTGNPWSADYHANINLQMNYWVADSTNMKLVKPLFDYIEKTWVPRGSETARTLYNISRGWVTHNEMNIFGHTGMKGPDSSAQWANYPESAAWMAIHVWDHFDYTNDVEWWKTQGYPLIKGQAQFQLDKLLLDDHFNDSSLVVAPCNSPEQLPVTFACSHAQQLIWQLFNAVEKGFAASGDSDVVFLEEIRTKRAQMDKGFHIGSWGQLQEWKVDMDSPSDTHRHLSHLIGLFPGYAIANYDPSIQHPPSASNHTDSTTYTKEQIWDAARVSLIHRGVGTGPDADSGWEKVWRAAAWAQFANATGFYHELTYAVERDFAGNLFSVYDPNASDADKIFQIDANLGYPAALLNGLLQAPDVASLSTPLVVNILPALPQAWSSGSIKGARIRGAMTVDLRWAEGKPVSATLKVDNGAQGRPVRVIHNDREVLSFTSEGGHTHQIRF</sequence>
<accession>A0A8K0ULQ7</accession>
<keyword evidence="5" id="KW-1185">Reference proteome</keyword>
<dbReference type="AlphaFoldDB" id="A0A8K0ULQ7"/>
<comment type="caution">
    <text evidence="4">The sequence shown here is derived from an EMBL/GenBank/DDBJ whole genome shotgun (WGS) entry which is preliminary data.</text>
</comment>
<dbReference type="InterPro" id="IPR008928">
    <property type="entry name" value="6-hairpin_glycosidase_sf"/>
</dbReference>
<dbReference type="GO" id="GO:0004560">
    <property type="term" value="F:alpha-L-fucosidase activity"/>
    <property type="evidence" value="ECO:0007669"/>
    <property type="project" value="InterPro"/>
</dbReference>
<dbReference type="InterPro" id="IPR012341">
    <property type="entry name" value="6hp_glycosidase-like_sf"/>
</dbReference>
<proteinExistence type="predicted"/>
<feature type="domain" description="Glycosyl hydrolase family 95 catalytic" evidence="3">
    <location>
        <begin position="327"/>
        <end position="756"/>
    </location>
</feature>
<evidence type="ECO:0000313" key="4">
    <source>
        <dbReference type="EMBL" id="KAH8096812.1"/>
    </source>
</evidence>
<protein>
    <submittedName>
        <fullName evidence="4">Glycoside hydrolase family 95 protein</fullName>
    </submittedName>
</protein>
<dbReference type="OrthoDB" id="2848340at2759"/>
<feature type="domain" description="Alpha fucosidase A-like C-terminal" evidence="2">
    <location>
        <begin position="772"/>
        <end position="820"/>
    </location>
</feature>
<evidence type="ECO:0000259" key="3">
    <source>
        <dbReference type="Pfam" id="PF22124"/>
    </source>
</evidence>